<dbReference type="InterPro" id="IPR001460">
    <property type="entry name" value="PCN-bd_Tpept"/>
</dbReference>
<keyword evidence="4" id="KW-1133">Transmembrane helix</keyword>
<comment type="subcellular location">
    <subcellularLocation>
        <location evidence="1">Membrane</location>
    </subcellularLocation>
</comment>
<dbReference type="PANTHER" id="PTHR30627:SF1">
    <property type="entry name" value="PEPTIDOGLYCAN D,D-TRANSPEPTIDASE FTSI"/>
    <property type="match status" value="1"/>
</dbReference>
<feature type="transmembrane region" description="Helical" evidence="4">
    <location>
        <begin position="16"/>
        <end position="38"/>
    </location>
</feature>
<dbReference type="GO" id="GO:0004180">
    <property type="term" value="F:carboxypeptidase activity"/>
    <property type="evidence" value="ECO:0007669"/>
    <property type="project" value="UniProtKB-KW"/>
</dbReference>
<evidence type="ECO:0000256" key="3">
    <source>
        <dbReference type="ARBA" id="ARBA00023136"/>
    </source>
</evidence>
<keyword evidence="2" id="KW-0378">Hydrolase</keyword>
<dbReference type="PANTHER" id="PTHR30627">
    <property type="entry name" value="PEPTIDOGLYCAN D,D-TRANSPEPTIDASE"/>
    <property type="match status" value="1"/>
</dbReference>
<evidence type="ECO:0000313" key="8">
    <source>
        <dbReference type="Proteomes" id="UP000309561"/>
    </source>
</evidence>
<keyword evidence="3 4" id="KW-0472">Membrane</keyword>
<evidence type="ECO:0000259" key="6">
    <source>
        <dbReference type="Pfam" id="PF03717"/>
    </source>
</evidence>
<sequence length="591" mass="66446">MNNQNANTENKSKKIFILYSLIVLGFLLFLGVMLLTTLKPRDLPSLYTKESSKAIRGSIISADGFHIASTVKLYKAVVNTHYIDPKKRDLFIELFSIYSGIDAKEIKKKISKQKGVVVLSYNIEQKAAQYLKQLAYELRRLNVFVERKNPITGRTSLHGLSIIESGESREYPYGKLLTPIIGYPHKVEDDGYTYVKGVKGIEKKFENELQAKQDELSQGKRDVNGYIILNKDSFTKPEIKGLDVKLNIPIALQLRVEKMLDRMKIELEAREVIAAVMDTKSAKVITMASSNRFMPKAIQKSDYPSLNSSMIEYSFEPGSVIKTITFALLLDKGLVNPYDLVNGHNGRYKIGKKVITDEHKFDWLSAENVIVHSSNIGIAQLAQKLSGVAFNQGLLDFGFASKSTPDLVYEKAGSVPHIMQLENEIYKATCSYGYGMRANLMQLIRAYSVFNNNGRMVTPRVVESFIDHYNREIDIPKQEQPQVIKSSTAHRVKKILIKTVNEGTGVKAKTDGLEVGGKTGTAHIVEDRKYVNEYNTAFLGFANDKNNRYTIGTIVIRPKKSQFAAQTAVPVFKNIVDTLVEEGYLKPDIIK</sequence>
<dbReference type="InterPro" id="IPR050515">
    <property type="entry name" value="Beta-lactam/transpept"/>
</dbReference>
<evidence type="ECO:0000256" key="1">
    <source>
        <dbReference type="ARBA" id="ARBA00004370"/>
    </source>
</evidence>
<evidence type="ECO:0000256" key="4">
    <source>
        <dbReference type="SAM" id="Phobius"/>
    </source>
</evidence>
<evidence type="ECO:0000313" key="7">
    <source>
        <dbReference type="EMBL" id="TKI71165.1"/>
    </source>
</evidence>
<comment type="caution">
    <text evidence="7">The sequence shown here is derived from an EMBL/GenBank/DDBJ whole genome shotgun (WGS) entry which is preliminary data.</text>
</comment>
<name>A0A4U2ZAW7_9BACT</name>
<dbReference type="RefSeq" id="WP_137011723.1">
    <property type="nucleotide sequence ID" value="NZ_SZPX01000001.1"/>
</dbReference>
<protein>
    <submittedName>
        <fullName evidence="7">Penicillin-binding protein 2</fullName>
    </submittedName>
</protein>
<evidence type="ECO:0000256" key="2">
    <source>
        <dbReference type="ARBA" id="ARBA00022645"/>
    </source>
</evidence>
<dbReference type="InterPro" id="IPR005311">
    <property type="entry name" value="PBP_dimer"/>
</dbReference>
<dbReference type="Gene3D" id="3.30.450.330">
    <property type="match status" value="1"/>
</dbReference>
<dbReference type="OrthoDB" id="9789078at2"/>
<dbReference type="Gene3D" id="3.40.710.10">
    <property type="entry name" value="DD-peptidase/beta-lactamase superfamily"/>
    <property type="match status" value="1"/>
</dbReference>
<dbReference type="EMBL" id="SZPX01000001">
    <property type="protein sequence ID" value="TKI71165.1"/>
    <property type="molecule type" value="Genomic_DNA"/>
</dbReference>
<keyword evidence="2" id="KW-0645">Protease</keyword>
<dbReference type="Pfam" id="PF00905">
    <property type="entry name" value="Transpeptidase"/>
    <property type="match status" value="1"/>
</dbReference>
<dbReference type="InterPro" id="IPR036138">
    <property type="entry name" value="PBP_dimer_sf"/>
</dbReference>
<organism evidence="7 8">
    <name type="scientific">Sulfurimonas crateris</name>
    <dbReference type="NCBI Taxonomy" id="2574727"/>
    <lineage>
        <taxon>Bacteria</taxon>
        <taxon>Pseudomonadati</taxon>
        <taxon>Campylobacterota</taxon>
        <taxon>Epsilonproteobacteria</taxon>
        <taxon>Campylobacterales</taxon>
        <taxon>Sulfurimonadaceae</taxon>
        <taxon>Sulfurimonas</taxon>
    </lineage>
</organism>
<keyword evidence="2" id="KW-0121">Carboxypeptidase</keyword>
<dbReference type="GO" id="GO:0005886">
    <property type="term" value="C:plasma membrane"/>
    <property type="evidence" value="ECO:0007669"/>
    <property type="project" value="TreeGrafter"/>
</dbReference>
<feature type="domain" description="Penicillin-binding protein dimerisation" evidence="6">
    <location>
        <begin position="53"/>
        <end position="230"/>
    </location>
</feature>
<dbReference type="AlphaFoldDB" id="A0A4U2ZAW7"/>
<dbReference type="SUPFAM" id="SSF56601">
    <property type="entry name" value="beta-lactamase/transpeptidase-like"/>
    <property type="match status" value="1"/>
</dbReference>
<proteinExistence type="predicted"/>
<dbReference type="Gene3D" id="3.90.1310.10">
    <property type="entry name" value="Penicillin-binding protein 2a (Domain 2)"/>
    <property type="match status" value="1"/>
</dbReference>
<dbReference type="SUPFAM" id="SSF56519">
    <property type="entry name" value="Penicillin binding protein dimerisation domain"/>
    <property type="match status" value="1"/>
</dbReference>
<feature type="domain" description="Penicillin-binding protein transpeptidase" evidence="5">
    <location>
        <begin position="273"/>
        <end position="576"/>
    </location>
</feature>
<dbReference type="GO" id="GO:0071555">
    <property type="term" value="P:cell wall organization"/>
    <property type="evidence" value="ECO:0007669"/>
    <property type="project" value="TreeGrafter"/>
</dbReference>
<reference evidence="7 8" key="1">
    <citation type="submission" date="2019-04" db="EMBL/GenBank/DDBJ databases">
        <title>Sulfurimonas crateris sp. nov. a facultative anaerobic sulfur-oxidizing chemolithautotrophic bacterium isolated from a terrestrial mud vulcano.</title>
        <authorList>
            <person name="Ratnikova N.M."/>
            <person name="Slobodkin A.I."/>
            <person name="Merkel A.Y."/>
            <person name="Novikov A."/>
            <person name="Bonch-Osmolovskaya E.A."/>
            <person name="Slobodkina G.B."/>
        </authorList>
    </citation>
    <scope>NUCLEOTIDE SEQUENCE [LARGE SCALE GENOMIC DNA]</scope>
    <source>
        <strain evidence="7 8">SN118</strain>
    </source>
</reference>
<accession>A0A4U2ZAW7</accession>
<evidence type="ECO:0000259" key="5">
    <source>
        <dbReference type="Pfam" id="PF00905"/>
    </source>
</evidence>
<dbReference type="Proteomes" id="UP000309561">
    <property type="component" value="Unassembled WGS sequence"/>
</dbReference>
<dbReference type="Pfam" id="PF03717">
    <property type="entry name" value="PBP_dimer"/>
    <property type="match status" value="1"/>
</dbReference>
<gene>
    <name evidence="7" type="ORF">FCU45_01940</name>
</gene>
<keyword evidence="4" id="KW-0812">Transmembrane</keyword>
<dbReference type="GO" id="GO:0008658">
    <property type="term" value="F:penicillin binding"/>
    <property type="evidence" value="ECO:0007669"/>
    <property type="project" value="InterPro"/>
</dbReference>
<keyword evidence="8" id="KW-1185">Reference proteome</keyword>
<dbReference type="InterPro" id="IPR012338">
    <property type="entry name" value="Beta-lactam/transpept-like"/>
</dbReference>